<dbReference type="GO" id="GO:0005886">
    <property type="term" value="C:plasma membrane"/>
    <property type="evidence" value="ECO:0007669"/>
    <property type="project" value="UniProtKB-SubCell"/>
</dbReference>
<sequence>MKLFLSLEAGLRRNLAILFVAGLCFWAGLAGLLPNLPLYIETFGANGQQIGLVMACFAVGLLAFRPVMARLTDRRGRKPVLMIGISAIALAPIGYLAVQYLPTTTLDLPNGPVNSAVLLLMLVRAFHGLSIAAFATAYSALIADLAPPGHRGELIGYMSLANPVGMALGPALGGYFQGNFVLAFLSMTAIGGVGLLCVLLSREPDREPSPATEQNLPNKSKKAFWSLIFTPPIRIPALILLLVGLAFGSLVTFVPLYAREAGLAVNIGLVYTMSAIASFAIRLLAGRASDRYGRGRFISLGLLFYSLSMLTLWLADSVPMVLLAGALQGAGGGTLIPIIGALMADRSRPNERGLTFGLCLTGFDVGIALAGPLAGQIADLSSYRTAFGLAGLMTLLGLIIFITASSKDLAHSVRFALGGGRDVYAISLDR</sequence>
<protein>
    <submittedName>
        <fullName evidence="7">MFS transporter</fullName>
    </submittedName>
</protein>
<proteinExistence type="predicted"/>
<reference evidence="7" key="1">
    <citation type="submission" date="2020-10" db="EMBL/GenBank/DDBJ databases">
        <authorList>
            <person name="Castelo-Branco R."/>
            <person name="Eusebio N."/>
            <person name="Adriana R."/>
            <person name="Vieira A."/>
            <person name="Brugerolle De Fraissinette N."/>
            <person name="Rezende De Castro R."/>
            <person name="Schneider M.P."/>
            <person name="Vasconcelos V."/>
            <person name="Leao P.N."/>
        </authorList>
    </citation>
    <scope>NUCLEOTIDE SEQUENCE</scope>
    <source>
        <strain evidence="7">LEGE 07310</strain>
    </source>
</reference>
<dbReference type="SUPFAM" id="SSF103473">
    <property type="entry name" value="MFS general substrate transporter"/>
    <property type="match status" value="1"/>
</dbReference>
<dbReference type="EMBL" id="JADEXG010000041">
    <property type="protein sequence ID" value="MBE9078812.1"/>
    <property type="molecule type" value="Genomic_DNA"/>
</dbReference>
<evidence type="ECO:0000256" key="1">
    <source>
        <dbReference type="ARBA" id="ARBA00004651"/>
    </source>
</evidence>
<feature type="transmembrane region" description="Helical" evidence="5">
    <location>
        <begin position="154"/>
        <end position="174"/>
    </location>
</feature>
<feature type="transmembrane region" description="Helical" evidence="5">
    <location>
        <begin position="321"/>
        <end position="342"/>
    </location>
</feature>
<dbReference type="PROSITE" id="PS50850">
    <property type="entry name" value="MFS"/>
    <property type="match status" value="1"/>
</dbReference>
<keyword evidence="2 5" id="KW-0812">Transmembrane</keyword>
<evidence type="ECO:0000256" key="5">
    <source>
        <dbReference type="SAM" id="Phobius"/>
    </source>
</evidence>
<dbReference type="InterPro" id="IPR020846">
    <property type="entry name" value="MFS_dom"/>
</dbReference>
<gene>
    <name evidence="7" type="ORF">IQ241_16175</name>
</gene>
<feature type="transmembrane region" description="Helical" evidence="5">
    <location>
        <begin position="180"/>
        <end position="200"/>
    </location>
</feature>
<comment type="subcellular location">
    <subcellularLocation>
        <location evidence="1">Cell membrane</location>
        <topology evidence="1">Multi-pass membrane protein</topology>
    </subcellularLocation>
</comment>
<feature type="transmembrane region" description="Helical" evidence="5">
    <location>
        <begin position="235"/>
        <end position="257"/>
    </location>
</feature>
<evidence type="ECO:0000259" key="6">
    <source>
        <dbReference type="PROSITE" id="PS50850"/>
    </source>
</evidence>
<dbReference type="RefSeq" id="WP_193909036.1">
    <property type="nucleotide sequence ID" value="NZ_JADEXG010000041.1"/>
</dbReference>
<dbReference type="Pfam" id="PF07690">
    <property type="entry name" value="MFS_1"/>
    <property type="match status" value="1"/>
</dbReference>
<dbReference type="GO" id="GO:0022857">
    <property type="term" value="F:transmembrane transporter activity"/>
    <property type="evidence" value="ECO:0007669"/>
    <property type="project" value="InterPro"/>
</dbReference>
<evidence type="ECO:0000256" key="4">
    <source>
        <dbReference type="ARBA" id="ARBA00023136"/>
    </source>
</evidence>
<dbReference type="PANTHER" id="PTHR23531:SF1">
    <property type="entry name" value="QUINOLENE RESISTANCE PROTEIN NORA"/>
    <property type="match status" value="1"/>
</dbReference>
<name>A0A8J7A840_9CYAN</name>
<feature type="transmembrane region" description="Helical" evidence="5">
    <location>
        <begin position="118"/>
        <end position="142"/>
    </location>
</feature>
<evidence type="ECO:0000256" key="3">
    <source>
        <dbReference type="ARBA" id="ARBA00022989"/>
    </source>
</evidence>
<evidence type="ECO:0000313" key="7">
    <source>
        <dbReference type="EMBL" id="MBE9078812.1"/>
    </source>
</evidence>
<evidence type="ECO:0000313" key="8">
    <source>
        <dbReference type="Proteomes" id="UP000636505"/>
    </source>
</evidence>
<feature type="transmembrane region" description="Helical" evidence="5">
    <location>
        <begin position="49"/>
        <end position="68"/>
    </location>
</feature>
<comment type="caution">
    <text evidence="7">The sequence shown here is derived from an EMBL/GenBank/DDBJ whole genome shotgun (WGS) entry which is preliminary data.</text>
</comment>
<dbReference type="PANTHER" id="PTHR23531">
    <property type="entry name" value="QUINOLENE RESISTANCE PROTEIN NORA"/>
    <property type="match status" value="1"/>
</dbReference>
<evidence type="ECO:0000256" key="2">
    <source>
        <dbReference type="ARBA" id="ARBA00022692"/>
    </source>
</evidence>
<feature type="domain" description="Major facilitator superfamily (MFS) profile" evidence="6">
    <location>
        <begin position="14"/>
        <end position="409"/>
    </location>
</feature>
<feature type="transmembrane region" description="Helical" evidence="5">
    <location>
        <begin position="297"/>
        <end position="315"/>
    </location>
</feature>
<keyword evidence="8" id="KW-1185">Reference proteome</keyword>
<accession>A0A8J7A840</accession>
<feature type="transmembrane region" description="Helical" evidence="5">
    <location>
        <begin position="263"/>
        <end position="285"/>
    </location>
</feature>
<keyword evidence="4 5" id="KW-0472">Membrane</keyword>
<dbReference type="InterPro" id="IPR011701">
    <property type="entry name" value="MFS"/>
</dbReference>
<keyword evidence="3 5" id="KW-1133">Transmembrane helix</keyword>
<dbReference type="CDD" id="cd17489">
    <property type="entry name" value="MFS_YfcJ_like"/>
    <property type="match status" value="1"/>
</dbReference>
<feature type="transmembrane region" description="Helical" evidence="5">
    <location>
        <begin position="354"/>
        <end position="374"/>
    </location>
</feature>
<dbReference type="Gene3D" id="1.20.1250.20">
    <property type="entry name" value="MFS general substrate transporter like domains"/>
    <property type="match status" value="2"/>
</dbReference>
<feature type="transmembrane region" description="Helical" evidence="5">
    <location>
        <begin position="80"/>
        <end position="98"/>
    </location>
</feature>
<feature type="transmembrane region" description="Helical" evidence="5">
    <location>
        <begin position="386"/>
        <end position="404"/>
    </location>
</feature>
<dbReference type="Proteomes" id="UP000636505">
    <property type="component" value="Unassembled WGS sequence"/>
</dbReference>
<dbReference type="AlphaFoldDB" id="A0A8J7A840"/>
<organism evidence="7 8">
    <name type="scientific">Vasconcelosia minhoensis LEGE 07310</name>
    <dbReference type="NCBI Taxonomy" id="915328"/>
    <lineage>
        <taxon>Bacteria</taxon>
        <taxon>Bacillati</taxon>
        <taxon>Cyanobacteriota</taxon>
        <taxon>Cyanophyceae</taxon>
        <taxon>Nodosilineales</taxon>
        <taxon>Cymatolegaceae</taxon>
        <taxon>Vasconcelosia</taxon>
        <taxon>Vasconcelosia minhoensis</taxon>
    </lineage>
</organism>
<dbReference type="InterPro" id="IPR036259">
    <property type="entry name" value="MFS_trans_sf"/>
</dbReference>
<dbReference type="InterPro" id="IPR052714">
    <property type="entry name" value="MFS_Exporter"/>
</dbReference>